<evidence type="ECO:0000313" key="9">
    <source>
        <dbReference type="Proteomes" id="UP000019116"/>
    </source>
</evidence>
<dbReference type="InterPro" id="IPR036093">
    <property type="entry name" value="NAC_dom_sf"/>
</dbReference>
<accession>A0A3B6DFI4</accession>
<keyword evidence="9" id="KW-1185">Reference proteome</keyword>
<dbReference type="GO" id="GO:0005634">
    <property type="term" value="C:nucleus"/>
    <property type="evidence" value="ECO:0007669"/>
    <property type="project" value="UniProtKB-SubCell"/>
</dbReference>
<dbReference type="Gramene" id="TraesWEE_scaffold_112680_01G000100.1">
    <property type="protein sequence ID" value="TraesWEE_scaffold_112680_01G000100.1"/>
    <property type="gene ID" value="TraesWEE_scaffold_112680_01G000100"/>
</dbReference>
<evidence type="ECO:0000256" key="6">
    <source>
        <dbReference type="SAM" id="MobiDB-lite"/>
    </source>
</evidence>
<evidence type="ECO:0000259" key="7">
    <source>
        <dbReference type="PROSITE" id="PS51005"/>
    </source>
</evidence>
<dbReference type="AlphaFoldDB" id="A0A3B6DFI4"/>
<sequence length="225" mass="24348">MAPPPVPNLPPGYVFRPKARELIQHYLAPKALGGYFTPGLVAEGVDVFSAAPDALPFSCGHRRESGEVWGYFFAAHPAGERVPAPGGCWIPYGPEKAYRGGGAGEAVAFRRRLAYYVAWRGGHDGGDGVWARTPWLMAEYRLNKGGAAFRWARPGPEANMDCVVRKVFTKPAVPPPPASSSDDESAGSSSRYRSADEEAGYPGEEARAMGLVETWDGRETRPRVL</sequence>
<dbReference type="GO" id="GO:0006355">
    <property type="term" value="P:regulation of DNA-templated transcription"/>
    <property type="evidence" value="ECO:0007669"/>
    <property type="project" value="InterPro"/>
</dbReference>
<dbReference type="PROSITE" id="PS51005">
    <property type="entry name" value="NAC"/>
    <property type="match status" value="1"/>
</dbReference>
<evidence type="ECO:0000256" key="5">
    <source>
        <dbReference type="ARBA" id="ARBA00023242"/>
    </source>
</evidence>
<dbReference type="OrthoDB" id="640212at2759"/>
<keyword evidence="5" id="KW-0539">Nucleus</keyword>
<evidence type="ECO:0000313" key="8">
    <source>
        <dbReference type="EnsemblPlants" id="TraesCS2D02G334200.1.cds1"/>
    </source>
</evidence>
<keyword evidence="4" id="KW-0804">Transcription</keyword>
<comment type="subcellular location">
    <subcellularLocation>
        <location evidence="1">Nucleus</location>
    </subcellularLocation>
</comment>
<proteinExistence type="predicted"/>
<organism evidence="8">
    <name type="scientific">Triticum aestivum</name>
    <name type="common">Wheat</name>
    <dbReference type="NCBI Taxonomy" id="4565"/>
    <lineage>
        <taxon>Eukaryota</taxon>
        <taxon>Viridiplantae</taxon>
        <taxon>Streptophyta</taxon>
        <taxon>Embryophyta</taxon>
        <taxon>Tracheophyta</taxon>
        <taxon>Spermatophyta</taxon>
        <taxon>Magnoliopsida</taxon>
        <taxon>Liliopsida</taxon>
        <taxon>Poales</taxon>
        <taxon>Poaceae</taxon>
        <taxon>BOP clade</taxon>
        <taxon>Pooideae</taxon>
        <taxon>Triticodae</taxon>
        <taxon>Triticeae</taxon>
        <taxon>Triticinae</taxon>
        <taxon>Triticum</taxon>
    </lineage>
</organism>
<reference evidence="8" key="2">
    <citation type="submission" date="2018-10" db="UniProtKB">
        <authorList>
            <consortium name="EnsemblPlants"/>
        </authorList>
    </citation>
    <scope>IDENTIFICATION</scope>
</reference>
<keyword evidence="2" id="KW-0805">Transcription regulation</keyword>
<keyword evidence="3" id="KW-0238">DNA-binding</keyword>
<dbReference type="STRING" id="4565.A0A3B6DFI4"/>
<evidence type="ECO:0000256" key="2">
    <source>
        <dbReference type="ARBA" id="ARBA00023015"/>
    </source>
</evidence>
<dbReference type="SUPFAM" id="SSF101941">
    <property type="entry name" value="NAC domain"/>
    <property type="match status" value="1"/>
</dbReference>
<feature type="region of interest" description="Disordered" evidence="6">
    <location>
        <begin position="171"/>
        <end position="225"/>
    </location>
</feature>
<dbReference type="EnsemblPlants" id="TraesCS2D02G334200.1">
    <property type="protein sequence ID" value="TraesCS2D02G334200.1.cds1"/>
    <property type="gene ID" value="TraesCS2D02G334200"/>
</dbReference>
<dbReference type="PANTHER" id="PTHR31989">
    <property type="entry name" value="NAC DOMAIN-CONTAINING PROTEIN 82-RELATED"/>
    <property type="match status" value="1"/>
</dbReference>
<dbReference type="Gramene" id="TraesCAD_scaffold_038717_01G000100.1">
    <property type="protein sequence ID" value="TraesCAD_scaffold_038717_01G000100.1"/>
    <property type="gene ID" value="TraesCAD_scaffold_038717_01G000100"/>
</dbReference>
<name>A0A3B6DFI4_WHEAT</name>
<dbReference type="Gene3D" id="2.170.150.80">
    <property type="entry name" value="NAC domain"/>
    <property type="match status" value="1"/>
</dbReference>
<dbReference type="Gramene" id="TraesCS2D03G0766800.1">
    <property type="protein sequence ID" value="TraesCS2D03G0766800.1.CDS1"/>
    <property type="gene ID" value="TraesCS2D03G0766800"/>
</dbReference>
<evidence type="ECO:0000256" key="3">
    <source>
        <dbReference type="ARBA" id="ARBA00023125"/>
    </source>
</evidence>
<feature type="domain" description="NAC" evidence="7">
    <location>
        <begin position="9"/>
        <end position="170"/>
    </location>
</feature>
<dbReference type="Proteomes" id="UP000019116">
    <property type="component" value="Chromosome 2D"/>
</dbReference>
<dbReference type="OMA" id="WIPYGPE"/>
<dbReference type="Pfam" id="PF02365">
    <property type="entry name" value="NAM"/>
    <property type="match status" value="1"/>
</dbReference>
<dbReference type="InterPro" id="IPR003441">
    <property type="entry name" value="NAC-dom"/>
</dbReference>
<dbReference type="SMR" id="A0A3B6DFI4"/>
<evidence type="ECO:0000256" key="1">
    <source>
        <dbReference type="ARBA" id="ARBA00004123"/>
    </source>
</evidence>
<feature type="compositionally biased region" description="Basic and acidic residues" evidence="6">
    <location>
        <begin position="215"/>
        <end position="225"/>
    </location>
</feature>
<dbReference type="Gramene" id="TraesCLE_scaffold_027968_01G000100.1">
    <property type="protein sequence ID" value="TraesCLE_scaffold_027968_01G000100.1"/>
    <property type="gene ID" value="TraesCLE_scaffold_027968_01G000100"/>
</dbReference>
<reference evidence="8" key="1">
    <citation type="submission" date="2018-08" db="EMBL/GenBank/DDBJ databases">
        <authorList>
            <person name="Rossello M."/>
        </authorList>
    </citation>
    <scope>NUCLEOTIDE SEQUENCE [LARGE SCALE GENOMIC DNA]</scope>
    <source>
        <strain evidence="8">cv. Chinese Spring</strain>
    </source>
</reference>
<protein>
    <recommendedName>
        <fullName evidence="7">NAC domain-containing protein</fullName>
    </recommendedName>
</protein>
<dbReference type="Gramene" id="TraesROB_scaffold_033788_01G000300.1">
    <property type="protein sequence ID" value="TraesROB_scaffold_033788_01G000300.1"/>
    <property type="gene ID" value="TraesROB_scaffold_033788_01G000300"/>
</dbReference>
<dbReference type="GO" id="GO:0003677">
    <property type="term" value="F:DNA binding"/>
    <property type="evidence" value="ECO:0007669"/>
    <property type="project" value="UniProtKB-KW"/>
</dbReference>
<evidence type="ECO:0000256" key="4">
    <source>
        <dbReference type="ARBA" id="ARBA00023163"/>
    </source>
</evidence>
<dbReference type="Gramene" id="TraesCS2D02G334200.1">
    <property type="protein sequence ID" value="TraesCS2D02G334200.1.cds1"/>
    <property type="gene ID" value="TraesCS2D02G334200"/>
</dbReference>